<dbReference type="InterPro" id="IPR025240">
    <property type="entry name" value="DUF4189"/>
</dbReference>
<dbReference type="EMBL" id="JAMBED010000046">
    <property type="protein sequence ID" value="MCL1552882.1"/>
    <property type="molecule type" value="Genomic_DNA"/>
</dbReference>
<sequence length="191" mass="20703">MNLVTHRISRGGTVMRTLLLLGFLILFFPVISWAQGCPVGQYQIGGQGAVACAPIPQGNEIQHEPRPSGKWIKTWGAIANDNNSNYGVSTGKVKKTEAEKVAIEKCKQTSDREKDCHVVYVYENRCAAMSQPVQTGSVKQTGNVRVVFSAGPSVASASKDAISYCVKENPGSECSVVYQQCSEPIFKAYPD</sequence>
<gene>
    <name evidence="2" type="ORF">M3O51_16610</name>
</gene>
<evidence type="ECO:0000313" key="3">
    <source>
        <dbReference type="Proteomes" id="UP001167357"/>
    </source>
</evidence>
<evidence type="ECO:0000259" key="1">
    <source>
        <dbReference type="Pfam" id="PF13827"/>
    </source>
</evidence>
<feature type="domain" description="DUF4189" evidence="1">
    <location>
        <begin position="75"/>
        <end position="181"/>
    </location>
</feature>
<organism evidence="2 3">
    <name type="scientific">Xanthomonas nasturtii</name>
    <dbReference type="NCBI Taxonomy" id="1843581"/>
    <lineage>
        <taxon>Bacteria</taxon>
        <taxon>Pseudomonadati</taxon>
        <taxon>Pseudomonadota</taxon>
        <taxon>Gammaproteobacteria</taxon>
        <taxon>Lysobacterales</taxon>
        <taxon>Lysobacteraceae</taxon>
        <taxon>Xanthomonas</taxon>
    </lineage>
</organism>
<name>A0ABT0LV28_9XANT</name>
<reference evidence="2" key="1">
    <citation type="submission" date="2022-04" db="EMBL/GenBank/DDBJ databases">
        <title>Genomic comparison of 19 strains of Xanthomonas nasturtii, a newly emerging watercress pathogen.</title>
        <authorList>
            <person name="Harrison J."/>
            <person name="Greer S."/>
            <person name="Hussain R."/>
            <person name="Lascelles D."/>
            <person name="Roberts M."/>
            <person name="Carter B."/>
            <person name="Bryning A."/>
            <person name="Carroll S."/>
            <person name="Aspin A."/>
            <person name="Cruz L."/>
            <person name="Cruz J."/>
            <person name="Grant M."/>
            <person name="Vicente J."/>
            <person name="Studholme D.J."/>
        </authorList>
    </citation>
    <scope>NUCLEOTIDE SEQUENCE</scope>
    <source>
        <strain evidence="2">10016B</strain>
    </source>
</reference>
<evidence type="ECO:0000313" key="2">
    <source>
        <dbReference type="EMBL" id="MCL1552882.1"/>
    </source>
</evidence>
<dbReference type="Proteomes" id="UP001167357">
    <property type="component" value="Unassembled WGS sequence"/>
</dbReference>
<comment type="caution">
    <text evidence="2">The sequence shown here is derived from an EMBL/GenBank/DDBJ whole genome shotgun (WGS) entry which is preliminary data.</text>
</comment>
<protein>
    <submittedName>
        <fullName evidence="2">DUF4189 domain-containing protein</fullName>
    </submittedName>
</protein>
<accession>A0ABT0LV28</accession>
<dbReference type="Pfam" id="PF13827">
    <property type="entry name" value="DUF4189"/>
    <property type="match status" value="1"/>
</dbReference>
<proteinExistence type="predicted"/>
<keyword evidence="3" id="KW-1185">Reference proteome</keyword>